<evidence type="ECO:0000256" key="1">
    <source>
        <dbReference type="SAM" id="Phobius"/>
    </source>
</evidence>
<proteinExistence type="predicted"/>
<evidence type="ECO:0000313" key="2">
    <source>
        <dbReference type="EMBL" id="CAG9163817.1"/>
    </source>
</evidence>
<sequence length="131" mass="14739">MGQWVNINRNKRSRGVMYKSRGFSVWTLLIVIVVLICGILPAVKSIPSVLEYFSVRRAVTFAKDHAANRKEVAGYFDKQAQIDQISSIKGEDLDVQEDEAGRVRAIDFSYRTEIPVYGAVSLLITYSGTQH</sequence>
<evidence type="ECO:0000313" key="3">
    <source>
        <dbReference type="Proteomes" id="UP000706525"/>
    </source>
</evidence>
<organism evidence="2 3">
    <name type="scientific">Cupriavidus pampae</name>
    <dbReference type="NCBI Taxonomy" id="659251"/>
    <lineage>
        <taxon>Bacteria</taxon>
        <taxon>Pseudomonadati</taxon>
        <taxon>Pseudomonadota</taxon>
        <taxon>Betaproteobacteria</taxon>
        <taxon>Burkholderiales</taxon>
        <taxon>Burkholderiaceae</taxon>
        <taxon>Cupriavidus</taxon>
    </lineage>
</organism>
<keyword evidence="1" id="KW-0472">Membrane</keyword>
<comment type="caution">
    <text evidence="2">The sequence shown here is derived from an EMBL/GenBank/DDBJ whole genome shotgun (WGS) entry which is preliminary data.</text>
</comment>
<accession>A0ABM8W9C4</accession>
<feature type="transmembrane region" description="Helical" evidence="1">
    <location>
        <begin position="21"/>
        <end position="43"/>
    </location>
</feature>
<name>A0ABM8W9C4_9BURK</name>
<evidence type="ECO:0008006" key="4">
    <source>
        <dbReference type="Google" id="ProtNLM"/>
    </source>
</evidence>
<dbReference type="Pfam" id="PF16137">
    <property type="entry name" value="DUF4845"/>
    <property type="match status" value="1"/>
</dbReference>
<gene>
    <name evidence="2" type="ORF">LMG32289_00205</name>
</gene>
<reference evidence="2 3" key="1">
    <citation type="submission" date="2021-08" db="EMBL/GenBank/DDBJ databases">
        <authorList>
            <person name="Peeters C."/>
        </authorList>
    </citation>
    <scope>NUCLEOTIDE SEQUENCE [LARGE SCALE GENOMIC DNA]</scope>
    <source>
        <strain evidence="2 3">LMG 32289</strain>
    </source>
</reference>
<keyword evidence="3" id="KW-1185">Reference proteome</keyword>
<keyword evidence="1" id="KW-0812">Transmembrane</keyword>
<dbReference type="EMBL" id="CAJZAG010000001">
    <property type="protein sequence ID" value="CAG9163817.1"/>
    <property type="molecule type" value="Genomic_DNA"/>
</dbReference>
<dbReference type="InterPro" id="IPR032314">
    <property type="entry name" value="DUF4845"/>
</dbReference>
<keyword evidence="1" id="KW-1133">Transmembrane helix</keyword>
<dbReference type="Proteomes" id="UP000706525">
    <property type="component" value="Unassembled WGS sequence"/>
</dbReference>
<protein>
    <recommendedName>
        <fullName evidence="4">DUF4845 domain-containing protein</fullName>
    </recommendedName>
</protein>